<proteinExistence type="inferred from homology"/>
<dbReference type="EMBL" id="CM035430">
    <property type="protein sequence ID" value="KAH7298015.1"/>
    <property type="molecule type" value="Genomic_DNA"/>
</dbReference>
<dbReference type="InterPro" id="IPR014726">
    <property type="entry name" value="Ribosomal_uL2_dom3"/>
</dbReference>
<reference evidence="7" key="1">
    <citation type="submission" date="2021-08" db="EMBL/GenBank/DDBJ databases">
        <title>WGS assembly of Ceratopteris richardii.</title>
        <authorList>
            <person name="Marchant D.B."/>
            <person name="Chen G."/>
            <person name="Jenkins J."/>
            <person name="Shu S."/>
            <person name="Leebens-Mack J."/>
            <person name="Grimwood J."/>
            <person name="Schmutz J."/>
            <person name="Soltis P."/>
            <person name="Soltis D."/>
            <person name="Chen Z.-H."/>
        </authorList>
    </citation>
    <scope>NUCLEOTIDE SEQUENCE</scope>
    <source>
        <strain evidence="7">Whitten #5841</strain>
        <tissue evidence="7">Leaf</tissue>
    </source>
</reference>
<dbReference type="OrthoDB" id="10267824at2759"/>
<keyword evidence="5" id="KW-0687">Ribonucleoprotein</keyword>
<evidence type="ECO:0000256" key="4">
    <source>
        <dbReference type="ARBA" id="ARBA00023128"/>
    </source>
</evidence>
<accession>A0A8T2RR24</accession>
<dbReference type="InterPro" id="IPR022669">
    <property type="entry name" value="Ribosomal_uL2_C"/>
</dbReference>
<comment type="subcellular location">
    <subcellularLocation>
        <location evidence="1">Mitochondrion</location>
    </subcellularLocation>
</comment>
<evidence type="ECO:0000256" key="1">
    <source>
        <dbReference type="ARBA" id="ARBA00004173"/>
    </source>
</evidence>
<keyword evidence="8" id="KW-1185">Reference proteome</keyword>
<dbReference type="InterPro" id="IPR022671">
    <property type="entry name" value="Ribosomal_uL2_CS"/>
</dbReference>
<dbReference type="Gene3D" id="4.10.950.10">
    <property type="entry name" value="Ribosomal protein L2, domain 3"/>
    <property type="match status" value="1"/>
</dbReference>
<dbReference type="InterPro" id="IPR008991">
    <property type="entry name" value="Translation_prot_SH3-like_sf"/>
</dbReference>
<evidence type="ECO:0000259" key="6">
    <source>
        <dbReference type="SMART" id="SM01382"/>
    </source>
</evidence>
<dbReference type="AlphaFoldDB" id="A0A8T2RR24"/>
<sequence length="101" mass="11192">MVGNRIPSAHIARGAWVHNIEWKPATIGMVSNPNHGIRRLGKVGQSRWLGRRPIVRGVAMNPVDYPYGGGEGRMKGGRPLVSPWGKPTKCGFRAIVRKRRT</sequence>
<evidence type="ECO:0000256" key="2">
    <source>
        <dbReference type="ARBA" id="ARBA00005636"/>
    </source>
</evidence>
<dbReference type="Pfam" id="PF03947">
    <property type="entry name" value="Ribosomal_L2_C"/>
    <property type="match status" value="1"/>
</dbReference>
<dbReference type="GO" id="GO:0005762">
    <property type="term" value="C:mitochondrial large ribosomal subunit"/>
    <property type="evidence" value="ECO:0007669"/>
    <property type="project" value="TreeGrafter"/>
</dbReference>
<dbReference type="PANTHER" id="PTHR13691">
    <property type="entry name" value="RIBOSOMAL PROTEIN L2"/>
    <property type="match status" value="1"/>
</dbReference>
<evidence type="ECO:0000256" key="3">
    <source>
        <dbReference type="ARBA" id="ARBA00022980"/>
    </source>
</evidence>
<evidence type="ECO:0000313" key="8">
    <source>
        <dbReference type="Proteomes" id="UP000825935"/>
    </source>
</evidence>
<dbReference type="OMA" id="EVSNQEH"/>
<protein>
    <recommendedName>
        <fullName evidence="6">Large ribosomal subunit protein uL2 C-terminal domain-containing protein</fullName>
    </recommendedName>
</protein>
<dbReference type="InterPro" id="IPR002171">
    <property type="entry name" value="Ribosomal_uL2"/>
</dbReference>
<feature type="domain" description="Large ribosomal subunit protein uL2 C-terminal" evidence="6">
    <location>
        <begin position="1"/>
        <end position="87"/>
    </location>
</feature>
<name>A0A8T2RR24_CERRI</name>
<evidence type="ECO:0000256" key="5">
    <source>
        <dbReference type="ARBA" id="ARBA00023274"/>
    </source>
</evidence>
<dbReference type="PROSITE" id="PS00467">
    <property type="entry name" value="RIBOSOMAL_L2"/>
    <property type="match status" value="1"/>
</dbReference>
<dbReference type="GO" id="GO:0003723">
    <property type="term" value="F:RNA binding"/>
    <property type="evidence" value="ECO:0007669"/>
    <property type="project" value="TreeGrafter"/>
</dbReference>
<keyword evidence="3" id="KW-0689">Ribosomal protein</keyword>
<dbReference type="Proteomes" id="UP000825935">
    <property type="component" value="Chromosome 25"/>
</dbReference>
<dbReference type="GO" id="GO:0032543">
    <property type="term" value="P:mitochondrial translation"/>
    <property type="evidence" value="ECO:0007669"/>
    <property type="project" value="TreeGrafter"/>
</dbReference>
<dbReference type="SMART" id="SM01382">
    <property type="entry name" value="Ribosomal_L2_C"/>
    <property type="match status" value="1"/>
</dbReference>
<evidence type="ECO:0000313" key="7">
    <source>
        <dbReference type="EMBL" id="KAH7298015.1"/>
    </source>
</evidence>
<dbReference type="SUPFAM" id="SSF50104">
    <property type="entry name" value="Translation proteins SH3-like domain"/>
    <property type="match status" value="1"/>
</dbReference>
<comment type="similarity">
    <text evidence="2">Belongs to the universal ribosomal protein uL2 family.</text>
</comment>
<dbReference type="FunFam" id="4.10.950.10:FF:000001">
    <property type="entry name" value="50S ribosomal protein L2"/>
    <property type="match status" value="1"/>
</dbReference>
<comment type="caution">
    <text evidence="7">The sequence shown here is derived from an EMBL/GenBank/DDBJ whole genome shotgun (WGS) entry which is preliminary data.</text>
</comment>
<keyword evidence="4" id="KW-0496">Mitochondrion</keyword>
<dbReference type="PANTHER" id="PTHR13691:SF72">
    <property type="entry name" value="EXPRESSED PROTEIN"/>
    <property type="match status" value="1"/>
</dbReference>
<organism evidence="7 8">
    <name type="scientific">Ceratopteris richardii</name>
    <name type="common">Triangle waterfern</name>
    <dbReference type="NCBI Taxonomy" id="49495"/>
    <lineage>
        <taxon>Eukaryota</taxon>
        <taxon>Viridiplantae</taxon>
        <taxon>Streptophyta</taxon>
        <taxon>Embryophyta</taxon>
        <taxon>Tracheophyta</taxon>
        <taxon>Polypodiopsida</taxon>
        <taxon>Polypodiidae</taxon>
        <taxon>Polypodiales</taxon>
        <taxon>Pteridineae</taxon>
        <taxon>Pteridaceae</taxon>
        <taxon>Parkerioideae</taxon>
        <taxon>Ceratopteris</taxon>
    </lineage>
</organism>
<dbReference type="GO" id="GO:0003735">
    <property type="term" value="F:structural constituent of ribosome"/>
    <property type="evidence" value="ECO:0007669"/>
    <property type="project" value="InterPro"/>
</dbReference>
<gene>
    <name evidence="7" type="ORF">KP509_25G023800</name>
</gene>